<evidence type="ECO:0000313" key="3">
    <source>
        <dbReference type="Proteomes" id="UP000263486"/>
    </source>
</evidence>
<gene>
    <name evidence="2" type="ORF">DYH56_08000</name>
</gene>
<organism evidence="2 3">
    <name type="scientific">Psychrilyobacter piezotolerans</name>
    <dbReference type="NCBI Taxonomy" id="2293438"/>
    <lineage>
        <taxon>Bacteria</taxon>
        <taxon>Fusobacteriati</taxon>
        <taxon>Fusobacteriota</taxon>
        <taxon>Fusobacteriia</taxon>
        <taxon>Fusobacteriales</taxon>
        <taxon>Fusobacteriaceae</taxon>
        <taxon>Psychrilyobacter</taxon>
    </lineage>
</organism>
<dbReference type="PANTHER" id="PTHR33221:SF5">
    <property type="entry name" value="HTH-TYPE TRANSCRIPTIONAL REGULATOR ISCR"/>
    <property type="match status" value="1"/>
</dbReference>
<comment type="caution">
    <text evidence="2">The sequence shown here is derived from an EMBL/GenBank/DDBJ whole genome shotgun (WGS) entry which is preliminary data.</text>
</comment>
<dbReference type="PROSITE" id="PS01332">
    <property type="entry name" value="HTH_RRF2_1"/>
    <property type="match status" value="1"/>
</dbReference>
<dbReference type="RefSeq" id="WP_114642326.1">
    <property type="nucleotide sequence ID" value="NZ_JAACIO010000013.1"/>
</dbReference>
<keyword evidence="1" id="KW-0238">DNA-binding</keyword>
<reference evidence="2 3" key="1">
    <citation type="submission" date="2018-08" db="EMBL/GenBank/DDBJ databases">
        <title>Draft genome sequence of Psychrilyobacter sp. strain SD5 isolated from Black Sea water.</title>
        <authorList>
            <person name="Yadav S."/>
            <person name="Villanueva L."/>
            <person name="Damste J.S.S."/>
        </authorList>
    </citation>
    <scope>NUCLEOTIDE SEQUENCE [LARGE SCALE GENOMIC DNA]</scope>
    <source>
        <strain evidence="2 3">SD5</strain>
    </source>
</reference>
<dbReference type="InterPro" id="IPR036390">
    <property type="entry name" value="WH_DNA-bd_sf"/>
</dbReference>
<dbReference type="InterPro" id="IPR036388">
    <property type="entry name" value="WH-like_DNA-bd_sf"/>
</dbReference>
<dbReference type="SUPFAM" id="SSF46785">
    <property type="entry name" value="Winged helix' DNA-binding domain"/>
    <property type="match status" value="1"/>
</dbReference>
<dbReference type="InterPro" id="IPR030489">
    <property type="entry name" value="TR_Rrf2-type_CS"/>
</dbReference>
<dbReference type="Proteomes" id="UP000263486">
    <property type="component" value="Unassembled WGS sequence"/>
</dbReference>
<evidence type="ECO:0000313" key="2">
    <source>
        <dbReference type="EMBL" id="REI41155.1"/>
    </source>
</evidence>
<dbReference type="Gene3D" id="1.10.10.10">
    <property type="entry name" value="Winged helix-like DNA-binding domain superfamily/Winged helix DNA-binding domain"/>
    <property type="match status" value="1"/>
</dbReference>
<evidence type="ECO:0000256" key="1">
    <source>
        <dbReference type="ARBA" id="ARBA00023125"/>
    </source>
</evidence>
<proteinExistence type="predicted"/>
<dbReference type="Pfam" id="PF02082">
    <property type="entry name" value="Rrf2"/>
    <property type="match status" value="1"/>
</dbReference>
<keyword evidence="3" id="KW-1185">Reference proteome</keyword>
<sequence length="141" mass="16126">MTTTKKTKYSLRALVYMACNPEKKFSVKEISEKEEISKRYLEQIFLTLKKSGLIISSKGAQGGYLLARSPKEISVADVLDVMENTREAGCCSSYNLETLESVLEKEVWEKMDEKIKELTENISLEDLKEKYNDGGTDIYYI</sequence>
<dbReference type="EMBL" id="QUAJ01000012">
    <property type="protein sequence ID" value="REI41155.1"/>
    <property type="molecule type" value="Genomic_DNA"/>
</dbReference>
<name>A0ABX9KHC6_9FUSO</name>
<accession>A0ABX9KHC6</accession>
<dbReference type="PROSITE" id="PS51197">
    <property type="entry name" value="HTH_RRF2_2"/>
    <property type="match status" value="1"/>
</dbReference>
<dbReference type="NCBIfam" id="TIGR00738">
    <property type="entry name" value="rrf2_super"/>
    <property type="match status" value="1"/>
</dbReference>
<protein>
    <submittedName>
        <fullName evidence="2">Rrf2 family transcriptional regulator</fullName>
    </submittedName>
</protein>
<dbReference type="PANTHER" id="PTHR33221">
    <property type="entry name" value="WINGED HELIX-TURN-HELIX TRANSCRIPTIONAL REGULATOR, RRF2 FAMILY"/>
    <property type="match status" value="1"/>
</dbReference>
<dbReference type="InterPro" id="IPR000944">
    <property type="entry name" value="Tscrpt_reg_Rrf2"/>
</dbReference>